<sequence length="110" mass="12124">MTATLLEPVVTGFPLSIAPPTAPFGQICTYTIALQSRASIDPHLVAAGIATGIETFPVAFDHPIDSRELAEWLAPWTAIGYDLIEVSPLEWRVRNPLTGDYETVWERETE</sequence>
<dbReference type="AlphaFoldDB" id="A0AAW9QYW0"/>
<evidence type="ECO:0000313" key="2">
    <source>
        <dbReference type="Proteomes" id="UP001328733"/>
    </source>
</evidence>
<dbReference type="EMBL" id="JBAFSM010000035">
    <property type="protein sequence ID" value="MEG3438801.1"/>
    <property type="molecule type" value="Genomic_DNA"/>
</dbReference>
<reference evidence="1 2" key="1">
    <citation type="submission" date="2024-01" db="EMBL/GenBank/DDBJ databases">
        <title>Genomic insights into the taxonomy and metabolism of the cyanobacterium Pannus brasiliensis CCIBt3594.</title>
        <authorList>
            <person name="Machado M."/>
            <person name="Botero N.B."/>
            <person name="Andreote A.P.D."/>
            <person name="Feitosa A.M.T."/>
            <person name="Popin R."/>
            <person name="Sivonen K."/>
            <person name="Fiore M.F."/>
        </authorList>
    </citation>
    <scope>NUCLEOTIDE SEQUENCE [LARGE SCALE GENOMIC DNA]</scope>
    <source>
        <strain evidence="1 2">CCIBt3594</strain>
    </source>
</reference>
<evidence type="ECO:0000313" key="1">
    <source>
        <dbReference type="EMBL" id="MEG3438801.1"/>
    </source>
</evidence>
<comment type="caution">
    <text evidence="1">The sequence shown here is derived from an EMBL/GenBank/DDBJ whole genome shotgun (WGS) entry which is preliminary data.</text>
</comment>
<organism evidence="1 2">
    <name type="scientific">Pannus brasiliensis CCIBt3594</name>
    <dbReference type="NCBI Taxonomy" id="1427578"/>
    <lineage>
        <taxon>Bacteria</taxon>
        <taxon>Bacillati</taxon>
        <taxon>Cyanobacteriota</taxon>
        <taxon>Cyanophyceae</taxon>
        <taxon>Oscillatoriophycideae</taxon>
        <taxon>Chroococcales</taxon>
        <taxon>Microcystaceae</taxon>
        <taxon>Pannus</taxon>
    </lineage>
</organism>
<accession>A0AAW9QYW0</accession>
<name>A0AAW9QYW0_9CHRO</name>
<proteinExistence type="predicted"/>
<dbReference type="RefSeq" id="WP_332866283.1">
    <property type="nucleotide sequence ID" value="NZ_JBAFSM010000035.1"/>
</dbReference>
<protein>
    <submittedName>
        <fullName evidence="1">Uncharacterized protein</fullName>
    </submittedName>
</protein>
<gene>
    <name evidence="1" type="ORF">V0288_16865</name>
</gene>
<dbReference type="Proteomes" id="UP001328733">
    <property type="component" value="Unassembled WGS sequence"/>
</dbReference>
<keyword evidence="2" id="KW-1185">Reference proteome</keyword>